<proteinExistence type="predicted"/>
<evidence type="ECO:0000313" key="1">
    <source>
        <dbReference type="EMBL" id="CAD1842409.1"/>
    </source>
</evidence>
<dbReference type="InterPro" id="IPR021109">
    <property type="entry name" value="Peptidase_aspartic_dom_sf"/>
</dbReference>
<reference evidence="1" key="1">
    <citation type="submission" date="2020-07" db="EMBL/GenBank/DDBJ databases">
        <authorList>
            <person name="Lin J."/>
        </authorList>
    </citation>
    <scope>NUCLEOTIDE SEQUENCE</scope>
</reference>
<dbReference type="AlphaFoldDB" id="A0A6V7QGX1"/>
<sequence length="183" mass="21277">MLMLKRLKDFDVILDMDWLSKYYASIDYRYKVVTFREPRQEEFTYRACKSSCFAATVSAMRARKLVNSGCVAYLATVVEADRVVPALEELLVVREFPDVFPTELPGMPLDRKIEFVIDLIPGTAPISKAPYRMAPAELKEFRAQLQDLLDKEFIRRVCHRGEPRYYLCGRRTDRFDSAWTIAS</sequence>
<dbReference type="EMBL" id="LR862136">
    <property type="protein sequence ID" value="CAD1842409.1"/>
    <property type="molecule type" value="Genomic_DNA"/>
</dbReference>
<dbReference type="InterPro" id="IPR043502">
    <property type="entry name" value="DNA/RNA_pol_sf"/>
</dbReference>
<dbReference type="PANTHER" id="PTHR15503:SF45">
    <property type="entry name" value="RNA-DIRECTED DNA POLYMERASE HOMOLOG"/>
    <property type="match status" value="1"/>
</dbReference>
<gene>
    <name evidence="1" type="ORF">CB5_LOCUS25620</name>
</gene>
<organism evidence="1">
    <name type="scientific">Ananas comosus var. bracteatus</name>
    <name type="common">red pineapple</name>
    <dbReference type="NCBI Taxonomy" id="296719"/>
    <lineage>
        <taxon>Eukaryota</taxon>
        <taxon>Viridiplantae</taxon>
        <taxon>Streptophyta</taxon>
        <taxon>Embryophyta</taxon>
        <taxon>Tracheophyta</taxon>
        <taxon>Spermatophyta</taxon>
        <taxon>Magnoliopsida</taxon>
        <taxon>Liliopsida</taxon>
        <taxon>Poales</taxon>
        <taxon>Bromeliaceae</taxon>
        <taxon>Bromelioideae</taxon>
        <taxon>Ananas</taxon>
    </lineage>
</organism>
<accession>A0A6V7QGX1</accession>
<dbReference type="Gene3D" id="3.10.10.10">
    <property type="entry name" value="HIV Type 1 Reverse Transcriptase, subunit A, domain 1"/>
    <property type="match status" value="1"/>
</dbReference>
<protein>
    <submittedName>
        <fullName evidence="1">Uncharacterized protein</fullName>
    </submittedName>
</protein>
<dbReference type="PANTHER" id="PTHR15503">
    <property type="entry name" value="LDOC1 RELATED"/>
    <property type="match status" value="1"/>
</dbReference>
<name>A0A6V7QGX1_ANACO</name>
<dbReference type="InterPro" id="IPR032567">
    <property type="entry name" value="RTL1-rel"/>
</dbReference>
<dbReference type="Pfam" id="PF08284">
    <property type="entry name" value="RVP_2"/>
    <property type="match status" value="1"/>
</dbReference>
<dbReference type="Gene3D" id="2.40.70.10">
    <property type="entry name" value="Acid Proteases"/>
    <property type="match status" value="1"/>
</dbReference>
<dbReference type="SUPFAM" id="SSF56672">
    <property type="entry name" value="DNA/RNA polymerases"/>
    <property type="match status" value="1"/>
</dbReference>